<dbReference type="EnsemblMetazoa" id="XM_012692561.3">
    <property type="protein sequence ID" value="XP_012548015.1"/>
    <property type="gene ID" value="LOC101745092"/>
</dbReference>
<dbReference type="GO" id="GO:0033617">
    <property type="term" value="P:mitochondrial respiratory chain complex IV assembly"/>
    <property type="evidence" value="ECO:0007669"/>
    <property type="project" value="TreeGrafter"/>
</dbReference>
<reference evidence="2" key="1">
    <citation type="journal article" date="2008" name="Insect Biochem. Mol. Biol.">
        <title>The genome of a lepidopteran model insect, the silkworm Bombyx mori.</title>
        <authorList>
            <consortium name="International Silkworm Genome Consortium"/>
        </authorList>
    </citation>
    <scope>NUCLEOTIDE SEQUENCE [LARGE SCALE GENOMIC DNA]</scope>
    <source>
        <strain evidence="2">p50T</strain>
    </source>
</reference>
<dbReference type="PANTHER" id="PTHR47148:SF1">
    <property type="entry name" value="CYTOCHROME C OXIDASE ASSEMBLY FACTOR 1 HOMOLOG"/>
    <property type="match status" value="1"/>
</dbReference>
<protein>
    <recommendedName>
        <fullName evidence="3">Cytochrome c oxidase assembly factor 1 homolog</fullName>
    </recommendedName>
</protein>
<accession>A0A8R2GAS7</accession>
<dbReference type="OMA" id="GTLYFWA"/>
<dbReference type="GO" id="GO:0032981">
    <property type="term" value="P:mitochondrial respiratory chain complex I assembly"/>
    <property type="evidence" value="ECO:0007669"/>
    <property type="project" value="TreeGrafter"/>
</dbReference>
<dbReference type="Proteomes" id="UP000005204">
    <property type="component" value="Unassembled WGS sequence"/>
</dbReference>
<reference evidence="1" key="2">
    <citation type="submission" date="2022-06" db="UniProtKB">
        <authorList>
            <consortium name="EnsemblMetazoa"/>
        </authorList>
    </citation>
    <scope>IDENTIFICATION</scope>
    <source>
        <strain evidence="1">p50T (Dazao)</strain>
    </source>
</reference>
<proteinExistence type="predicted"/>
<dbReference type="GO" id="GO:0005743">
    <property type="term" value="C:mitochondrial inner membrane"/>
    <property type="evidence" value="ECO:0007669"/>
    <property type="project" value="TreeGrafter"/>
</dbReference>
<dbReference type="Pfam" id="PF08695">
    <property type="entry name" value="Coa1"/>
    <property type="match status" value="1"/>
</dbReference>
<keyword evidence="2" id="KW-1185">Reference proteome</keyword>
<gene>
    <name evidence="1" type="primary">101745092</name>
</gene>
<name>A0A8R2GAS7_BOMMO</name>
<organism evidence="1 2">
    <name type="scientific">Bombyx mori</name>
    <name type="common">Silk moth</name>
    <dbReference type="NCBI Taxonomy" id="7091"/>
    <lineage>
        <taxon>Eukaryota</taxon>
        <taxon>Metazoa</taxon>
        <taxon>Ecdysozoa</taxon>
        <taxon>Arthropoda</taxon>
        <taxon>Hexapoda</taxon>
        <taxon>Insecta</taxon>
        <taxon>Pterygota</taxon>
        <taxon>Neoptera</taxon>
        <taxon>Endopterygota</taxon>
        <taxon>Lepidoptera</taxon>
        <taxon>Glossata</taxon>
        <taxon>Ditrysia</taxon>
        <taxon>Bombycoidea</taxon>
        <taxon>Bombycidae</taxon>
        <taxon>Bombycinae</taxon>
        <taxon>Bombyx</taxon>
    </lineage>
</organism>
<dbReference type="PANTHER" id="PTHR47148">
    <property type="entry name" value="CYTOCHROME C OXIDASE ASSEMBLY FACTOR 1 HOMOLOG"/>
    <property type="match status" value="1"/>
</dbReference>
<dbReference type="InterPro" id="IPR014807">
    <property type="entry name" value="Coa1"/>
</dbReference>
<sequence length="128" mass="14911">MPIKTSTLLQIAGWGGVIVSSTGFYLQNRLIDTVRNYDYYKDALKKLRTHHGAVQHLGEPIKDKRFKMTDTENNYSDREKARFRIPVSGPKDRGAYFIWVENMNEKWVIKRAELELKSKPDARLVIVK</sequence>
<evidence type="ECO:0008006" key="3">
    <source>
        <dbReference type="Google" id="ProtNLM"/>
    </source>
</evidence>
<evidence type="ECO:0000313" key="2">
    <source>
        <dbReference type="Proteomes" id="UP000005204"/>
    </source>
</evidence>
<evidence type="ECO:0000313" key="1">
    <source>
        <dbReference type="EnsemblMetazoa" id="XP_012548015.1"/>
    </source>
</evidence>
<dbReference type="SMR" id="A0A8R2GAS7"/>
<dbReference type="AlphaFoldDB" id="A0A8R2GAS7"/>